<protein>
    <submittedName>
        <fullName evidence="2">Uncharacterized protein</fullName>
    </submittedName>
</protein>
<reference evidence="2 3" key="1">
    <citation type="submission" date="2017-11" db="EMBL/GenBank/DDBJ databases">
        <title>De novo assembly and phasing of dikaryotic genomes from two isolates of Puccinia coronata f. sp. avenae, the causal agent of oat crown rust.</title>
        <authorList>
            <person name="Miller M.E."/>
            <person name="Zhang Y."/>
            <person name="Omidvar V."/>
            <person name="Sperschneider J."/>
            <person name="Schwessinger B."/>
            <person name="Raley C."/>
            <person name="Palmer J.M."/>
            <person name="Garnica D."/>
            <person name="Upadhyaya N."/>
            <person name="Rathjen J."/>
            <person name="Taylor J.M."/>
            <person name="Park R.F."/>
            <person name="Dodds P.N."/>
            <person name="Hirsch C.D."/>
            <person name="Kianian S.F."/>
            <person name="Figueroa M."/>
        </authorList>
    </citation>
    <scope>NUCLEOTIDE SEQUENCE [LARGE SCALE GENOMIC DNA]</scope>
    <source>
        <strain evidence="2">12NC29</strain>
    </source>
</reference>
<keyword evidence="1" id="KW-0812">Transmembrane</keyword>
<gene>
    <name evidence="2" type="ORF">PCANC_10619</name>
</gene>
<dbReference type="Proteomes" id="UP000235388">
    <property type="component" value="Unassembled WGS sequence"/>
</dbReference>
<keyword evidence="1" id="KW-1133">Transmembrane helix</keyword>
<evidence type="ECO:0000256" key="1">
    <source>
        <dbReference type="SAM" id="Phobius"/>
    </source>
</evidence>
<proteinExistence type="predicted"/>
<dbReference type="AlphaFoldDB" id="A0A2N5VR86"/>
<evidence type="ECO:0000313" key="3">
    <source>
        <dbReference type="Proteomes" id="UP000235388"/>
    </source>
</evidence>
<keyword evidence="1" id="KW-0472">Membrane</keyword>
<dbReference type="EMBL" id="PGCJ01000080">
    <property type="protein sequence ID" value="PLW52497.1"/>
    <property type="molecule type" value="Genomic_DNA"/>
</dbReference>
<accession>A0A2N5VR86</accession>
<sequence>MQPAQEQTRSHHQSPPTLSILFAHCHLILLALPSSKKTNFISNSAALVSLDFPFLLLFCFPLCSLVLFLKLCLPLSS</sequence>
<organism evidence="2 3">
    <name type="scientific">Puccinia coronata f. sp. avenae</name>
    <dbReference type="NCBI Taxonomy" id="200324"/>
    <lineage>
        <taxon>Eukaryota</taxon>
        <taxon>Fungi</taxon>
        <taxon>Dikarya</taxon>
        <taxon>Basidiomycota</taxon>
        <taxon>Pucciniomycotina</taxon>
        <taxon>Pucciniomycetes</taxon>
        <taxon>Pucciniales</taxon>
        <taxon>Pucciniaceae</taxon>
        <taxon>Puccinia</taxon>
    </lineage>
</organism>
<comment type="caution">
    <text evidence="2">The sequence shown here is derived from an EMBL/GenBank/DDBJ whole genome shotgun (WGS) entry which is preliminary data.</text>
</comment>
<evidence type="ECO:0000313" key="2">
    <source>
        <dbReference type="EMBL" id="PLW52497.1"/>
    </source>
</evidence>
<name>A0A2N5VR86_9BASI</name>
<keyword evidence="3" id="KW-1185">Reference proteome</keyword>
<feature type="transmembrane region" description="Helical" evidence="1">
    <location>
        <begin position="52"/>
        <end position="73"/>
    </location>
</feature>